<dbReference type="EMBL" id="JAGKQM010000013">
    <property type="protein sequence ID" value="KAH0887919.1"/>
    <property type="molecule type" value="Genomic_DNA"/>
</dbReference>
<protein>
    <submittedName>
        <fullName evidence="4">Uncharacterized protein</fullName>
    </submittedName>
</protein>
<proteinExistence type="predicted"/>
<feature type="transmembrane region" description="Helical" evidence="3">
    <location>
        <begin position="150"/>
        <end position="171"/>
    </location>
</feature>
<organism evidence="4 5">
    <name type="scientific">Brassica napus</name>
    <name type="common">Rape</name>
    <dbReference type="NCBI Taxonomy" id="3708"/>
    <lineage>
        <taxon>Eukaryota</taxon>
        <taxon>Viridiplantae</taxon>
        <taxon>Streptophyta</taxon>
        <taxon>Embryophyta</taxon>
        <taxon>Tracheophyta</taxon>
        <taxon>Spermatophyta</taxon>
        <taxon>Magnoliopsida</taxon>
        <taxon>eudicotyledons</taxon>
        <taxon>Gunneridae</taxon>
        <taxon>Pentapetalae</taxon>
        <taxon>rosids</taxon>
        <taxon>malvids</taxon>
        <taxon>Brassicales</taxon>
        <taxon>Brassicaceae</taxon>
        <taxon>Brassiceae</taxon>
        <taxon>Brassica</taxon>
    </lineage>
</organism>
<keyword evidence="3" id="KW-0472">Membrane</keyword>
<evidence type="ECO:0000313" key="5">
    <source>
        <dbReference type="Proteomes" id="UP000824890"/>
    </source>
</evidence>
<reference evidence="4 5" key="1">
    <citation type="submission" date="2021-05" db="EMBL/GenBank/DDBJ databases">
        <title>Genome Assembly of Synthetic Allotetraploid Brassica napus Reveals Homoeologous Exchanges between Subgenomes.</title>
        <authorList>
            <person name="Davis J.T."/>
        </authorList>
    </citation>
    <scope>NUCLEOTIDE SEQUENCE [LARGE SCALE GENOMIC DNA]</scope>
    <source>
        <strain evidence="5">cv. Da-Ae</strain>
        <tissue evidence="4">Seedling</tissue>
    </source>
</reference>
<keyword evidence="1" id="KW-0479">Metal-binding</keyword>
<evidence type="ECO:0000256" key="1">
    <source>
        <dbReference type="ARBA" id="ARBA00022723"/>
    </source>
</evidence>
<dbReference type="PANTHER" id="PTHR45686:SF11">
    <property type="entry name" value="ADP-RIBOSYLATION FACTOR GTPASE-ACTIVATING PROTEIN AGD8-RELATED"/>
    <property type="match status" value="1"/>
</dbReference>
<comment type="caution">
    <text evidence="4">The sequence shown here is derived from an EMBL/GenBank/DDBJ whole genome shotgun (WGS) entry which is preliminary data.</text>
</comment>
<accession>A0ABQ8A617</accession>
<evidence type="ECO:0000313" key="4">
    <source>
        <dbReference type="EMBL" id="KAH0887919.1"/>
    </source>
</evidence>
<dbReference type="Proteomes" id="UP000824890">
    <property type="component" value="Unassembled WGS sequence"/>
</dbReference>
<feature type="transmembrane region" description="Helical" evidence="3">
    <location>
        <begin position="124"/>
        <end position="144"/>
    </location>
</feature>
<evidence type="ECO:0000256" key="2">
    <source>
        <dbReference type="ARBA" id="ARBA00022833"/>
    </source>
</evidence>
<sequence>MLQGSASISSADFFGHGQDDYSNVDITASDLINRLSFQAQQDISSVMNIAGETKKKLGTFASGIFSDLQDRMLDDDEHQTRPEILTLALGWTHSLFYIVMTHLLILAVQIYLIWPLLPKFPHVWGDTVVGMVMAQYIIGFYGYATPLPEIPALFGPLSHVFGMAAIIMILDHTVSHHILLWIAIPSSLWFGSVLLFNLVNSIRVVCSLKDSTSSQHPLLC</sequence>
<feature type="transmembrane region" description="Helical" evidence="3">
    <location>
        <begin position="178"/>
        <end position="199"/>
    </location>
</feature>
<evidence type="ECO:0000256" key="3">
    <source>
        <dbReference type="SAM" id="Phobius"/>
    </source>
</evidence>
<feature type="transmembrane region" description="Helical" evidence="3">
    <location>
        <begin position="95"/>
        <end position="117"/>
    </location>
</feature>
<keyword evidence="3" id="KW-1133">Transmembrane helix</keyword>
<keyword evidence="3" id="KW-0812">Transmembrane</keyword>
<dbReference type="PANTHER" id="PTHR45686">
    <property type="entry name" value="ADP-RIBOSYLATION FACTOR GTPASE ACTIVATING PROTEIN 3, ISOFORM H-RELATED"/>
    <property type="match status" value="1"/>
</dbReference>
<name>A0ABQ8A617_BRANA</name>
<keyword evidence="5" id="KW-1185">Reference proteome</keyword>
<gene>
    <name evidence="4" type="ORF">HID58_050348</name>
</gene>
<keyword evidence="2" id="KW-0862">Zinc</keyword>